<proteinExistence type="predicted"/>
<name>A0A7W2R350_9FLAO</name>
<gene>
    <name evidence="1" type="ORF">H3Z82_07085</name>
</gene>
<keyword evidence="2" id="KW-1185">Reference proteome</keyword>
<dbReference type="AlphaFoldDB" id="A0A7W2R350"/>
<dbReference type="InterPro" id="IPR053851">
    <property type="entry name" value="DUF6929"/>
</dbReference>
<comment type="caution">
    <text evidence="1">The sequence shown here is derived from an EMBL/GenBank/DDBJ whole genome shotgun (WGS) entry which is preliminary data.</text>
</comment>
<dbReference type="Pfam" id="PF22000">
    <property type="entry name" value="DUF6929"/>
    <property type="match status" value="1"/>
</dbReference>
<protein>
    <recommendedName>
        <fullName evidence="3">DUF3616 domain-containing protein</fullName>
    </recommendedName>
</protein>
<evidence type="ECO:0008006" key="3">
    <source>
        <dbReference type="Google" id="ProtNLM"/>
    </source>
</evidence>
<accession>A0A7W2R350</accession>
<dbReference type="EMBL" id="JACGLT010000004">
    <property type="protein sequence ID" value="MBA6152486.1"/>
    <property type="molecule type" value="Genomic_DNA"/>
</dbReference>
<evidence type="ECO:0000313" key="2">
    <source>
        <dbReference type="Proteomes" id="UP000541857"/>
    </source>
</evidence>
<organism evidence="1 2">
    <name type="scientific">Gelidibacter maritimus</name>
    <dbReference type="NCBI Taxonomy" id="2761487"/>
    <lineage>
        <taxon>Bacteria</taxon>
        <taxon>Pseudomonadati</taxon>
        <taxon>Bacteroidota</taxon>
        <taxon>Flavobacteriia</taxon>
        <taxon>Flavobacteriales</taxon>
        <taxon>Flavobacteriaceae</taxon>
        <taxon>Gelidibacter</taxon>
    </lineage>
</organism>
<dbReference type="RefSeq" id="WP_182204167.1">
    <property type="nucleotide sequence ID" value="NZ_JACGLT010000004.1"/>
</dbReference>
<reference evidence="1 2" key="1">
    <citation type="submission" date="2020-07" db="EMBL/GenBank/DDBJ databases">
        <title>Bacterium isolated from marine sediment.</title>
        <authorList>
            <person name="Shang D."/>
        </authorList>
    </citation>
    <scope>NUCLEOTIDE SEQUENCE [LARGE SCALE GENOMIC DNA]</scope>
    <source>
        <strain evidence="1 2">F6074</strain>
    </source>
</reference>
<evidence type="ECO:0000313" key="1">
    <source>
        <dbReference type="EMBL" id="MBA6152486.1"/>
    </source>
</evidence>
<sequence length="303" mass="34310">MQHLKLHIEILSWQILEDIPSASGIVKFKDGYYVIGDDSPYLFHLGKNFDLVSKTPIFSSEKLEGTIIPKINKPDFEAMEMISTTEILVFGSGSKSPERDVCVLIEIGDEASYQEYDISLFYDHIREMDIMQGYELDIEALARVGDLLYLFNRGRNIIFSFSLREFLAYCKTKSSFPIPKTHLFSLPKIKGLQAGFSGATSFQDQPYLIFTASVEDTPNAYDDGDILGSYLGIIKMKNGQLDNDHVFQQIPNPESPLKVESVIIDKVISDTETELVLVTDNDGAPSEILRLRMILDKDQHKYQ</sequence>
<dbReference type="Proteomes" id="UP000541857">
    <property type="component" value="Unassembled WGS sequence"/>
</dbReference>